<evidence type="ECO:0000313" key="1">
    <source>
        <dbReference type="EMBL" id="QHU36546.1"/>
    </source>
</evidence>
<dbReference type="AlphaFoldDB" id="A0A6C0M0F4"/>
<organism evidence="1">
    <name type="scientific">viral metagenome</name>
    <dbReference type="NCBI Taxonomy" id="1070528"/>
    <lineage>
        <taxon>unclassified sequences</taxon>
        <taxon>metagenomes</taxon>
        <taxon>organismal metagenomes</taxon>
    </lineage>
</organism>
<dbReference type="EMBL" id="MN740639">
    <property type="protein sequence ID" value="QHU36546.1"/>
    <property type="molecule type" value="Genomic_DNA"/>
</dbReference>
<accession>A0A6C0M0F4</accession>
<name>A0A6C0M0F4_9ZZZZ</name>
<evidence type="ECO:0008006" key="2">
    <source>
        <dbReference type="Google" id="ProtNLM"/>
    </source>
</evidence>
<proteinExistence type="predicted"/>
<reference evidence="1" key="1">
    <citation type="journal article" date="2020" name="Nature">
        <title>Giant virus diversity and host interactions through global metagenomics.</title>
        <authorList>
            <person name="Schulz F."/>
            <person name="Roux S."/>
            <person name="Paez-Espino D."/>
            <person name="Jungbluth S."/>
            <person name="Walsh D.A."/>
            <person name="Denef V.J."/>
            <person name="McMahon K.D."/>
            <person name="Konstantinidis K.T."/>
            <person name="Eloe-Fadrosh E.A."/>
            <person name="Kyrpides N.C."/>
            <person name="Woyke T."/>
        </authorList>
    </citation>
    <scope>NUCLEOTIDE SEQUENCE</scope>
    <source>
        <strain evidence="1">GVMAG-S-1035231-58</strain>
    </source>
</reference>
<sequence length="94" mass="11215">MDYSILTFVELKRHAKNKHIKKYYIKSKQELIDLLSMKELPQSFHIEKMTVKELRVQAKEKGCRTVYALNRKQLLAFLYPTETPLPEEEPCKFV</sequence>
<protein>
    <recommendedName>
        <fullName evidence="2">Rho termination factor N-terminal domain-containing protein</fullName>
    </recommendedName>
</protein>